<protein>
    <submittedName>
        <fullName evidence="7">Peptidoglycan endopeptidase</fullName>
    </submittedName>
</protein>
<dbReference type="Pfam" id="PF00877">
    <property type="entry name" value="NLPC_P60"/>
    <property type="match status" value="1"/>
</dbReference>
<feature type="domain" description="NlpC/P60" evidence="6">
    <location>
        <begin position="185"/>
        <end position="303"/>
    </location>
</feature>
<evidence type="ECO:0000256" key="5">
    <source>
        <dbReference type="SAM" id="MobiDB-lite"/>
    </source>
</evidence>
<evidence type="ECO:0000256" key="4">
    <source>
        <dbReference type="ARBA" id="ARBA00022807"/>
    </source>
</evidence>
<organism evidence="7 8">
    <name type="scientific">Galactobacter caseinivorans</name>
    <dbReference type="NCBI Taxonomy" id="2676123"/>
    <lineage>
        <taxon>Bacteria</taxon>
        <taxon>Bacillati</taxon>
        <taxon>Actinomycetota</taxon>
        <taxon>Actinomycetes</taxon>
        <taxon>Micrococcales</taxon>
        <taxon>Micrococcaceae</taxon>
        <taxon>Galactobacter</taxon>
    </lineage>
</organism>
<evidence type="ECO:0000256" key="3">
    <source>
        <dbReference type="ARBA" id="ARBA00022801"/>
    </source>
</evidence>
<feature type="compositionally biased region" description="Low complexity" evidence="5">
    <location>
        <begin position="137"/>
        <end position="188"/>
    </location>
</feature>
<evidence type="ECO:0000256" key="2">
    <source>
        <dbReference type="ARBA" id="ARBA00022670"/>
    </source>
</evidence>
<keyword evidence="4" id="KW-0788">Thiol protease</keyword>
<evidence type="ECO:0000313" key="7">
    <source>
        <dbReference type="EMBL" id="RKW69445.1"/>
    </source>
</evidence>
<gene>
    <name evidence="7" type="ORF">DWQ67_12885</name>
</gene>
<evidence type="ECO:0000259" key="6">
    <source>
        <dbReference type="PROSITE" id="PS51935"/>
    </source>
</evidence>
<dbReference type="GO" id="GO:0006508">
    <property type="term" value="P:proteolysis"/>
    <property type="evidence" value="ECO:0007669"/>
    <property type="project" value="UniProtKB-KW"/>
</dbReference>
<evidence type="ECO:0000313" key="8">
    <source>
        <dbReference type="Proteomes" id="UP000273119"/>
    </source>
</evidence>
<comment type="similarity">
    <text evidence="1">Belongs to the peptidase C40 family.</text>
</comment>
<dbReference type="EMBL" id="QQXL01000009">
    <property type="protein sequence ID" value="RKW69445.1"/>
    <property type="molecule type" value="Genomic_DNA"/>
</dbReference>
<dbReference type="PANTHER" id="PTHR47053:SF1">
    <property type="entry name" value="MUREIN DD-ENDOPEPTIDASE MEPH-RELATED"/>
    <property type="match status" value="1"/>
</dbReference>
<dbReference type="PROSITE" id="PS51935">
    <property type="entry name" value="NLPC_P60"/>
    <property type="match status" value="1"/>
</dbReference>
<feature type="region of interest" description="Disordered" evidence="5">
    <location>
        <begin position="127"/>
        <end position="188"/>
    </location>
</feature>
<dbReference type="InterPro" id="IPR000064">
    <property type="entry name" value="NLP_P60_dom"/>
</dbReference>
<keyword evidence="3" id="KW-0378">Hydrolase</keyword>
<dbReference type="Proteomes" id="UP000273119">
    <property type="component" value="Unassembled WGS sequence"/>
</dbReference>
<dbReference type="InterPro" id="IPR051202">
    <property type="entry name" value="Peptidase_C40"/>
</dbReference>
<accession>A0A496PG45</accession>
<proteinExistence type="inferred from homology"/>
<sequence>MTKRQDIARHRAASSTGSLEILSKAVASNAGTMGRQAAVIAAAGGLVVTLGVSGSSTANQPQAAPAPADNNTAALDVQRAASTKVVSAKVNAKNFKASLPVVKVVAAPAQEEVSSTSAGKATLAVDTTAETAQQTESTTGSTGSTTGSGVTKKSTTSSSKKKSSTSTKKVASSASDDSDSGSASSVSGSGLAATAKGYLGSPYVLGGNTPSGWDCSGFVRYVYKQNGKNISARTARAIWKGGQFVKTSNPKPGDIIIQRGGAHIAIYMGGGRYIGAQNPSSGTAWRDLGTTYDSFNGYYTWAG</sequence>
<dbReference type="AlphaFoldDB" id="A0A496PG45"/>
<evidence type="ECO:0000256" key="1">
    <source>
        <dbReference type="ARBA" id="ARBA00007074"/>
    </source>
</evidence>
<keyword evidence="2" id="KW-0645">Protease</keyword>
<keyword evidence="8" id="KW-1185">Reference proteome</keyword>
<reference evidence="7 8" key="1">
    <citation type="submission" date="2018-07" db="EMBL/GenBank/DDBJ databases">
        <title>Arthrobacter sp. nov., isolated from raw cow's milk with high bacterial count.</title>
        <authorList>
            <person name="Hahne J."/>
            <person name="Isele D."/>
            <person name="Lipski A."/>
        </authorList>
    </citation>
    <scope>NUCLEOTIDE SEQUENCE [LARGE SCALE GENOMIC DNA]</scope>
    <source>
        <strain evidence="7 8">JZ R-183</strain>
    </source>
</reference>
<dbReference type="SUPFAM" id="SSF54001">
    <property type="entry name" value="Cysteine proteinases"/>
    <property type="match status" value="1"/>
</dbReference>
<dbReference type="InterPro" id="IPR038765">
    <property type="entry name" value="Papain-like_cys_pep_sf"/>
</dbReference>
<dbReference type="PANTHER" id="PTHR47053">
    <property type="entry name" value="MUREIN DD-ENDOPEPTIDASE MEPH-RELATED"/>
    <property type="match status" value="1"/>
</dbReference>
<comment type="caution">
    <text evidence="7">The sequence shown here is derived from an EMBL/GenBank/DDBJ whole genome shotgun (WGS) entry which is preliminary data.</text>
</comment>
<dbReference type="Gene3D" id="3.90.1720.10">
    <property type="entry name" value="endopeptidase domain like (from Nostoc punctiforme)"/>
    <property type="match status" value="1"/>
</dbReference>
<dbReference type="GO" id="GO:0008234">
    <property type="term" value="F:cysteine-type peptidase activity"/>
    <property type="evidence" value="ECO:0007669"/>
    <property type="project" value="UniProtKB-KW"/>
</dbReference>
<name>A0A496PG45_9MICC</name>
<dbReference type="RefSeq" id="WP_121486016.1">
    <property type="nucleotide sequence ID" value="NZ_QQXL01000009.1"/>
</dbReference>